<dbReference type="SUPFAM" id="SSF52540">
    <property type="entry name" value="P-loop containing nucleoside triphosphate hydrolases"/>
    <property type="match status" value="1"/>
</dbReference>
<accession>A0A9P8W3M7</accession>
<feature type="domain" description="NACHT" evidence="4">
    <location>
        <begin position="289"/>
        <end position="425"/>
    </location>
</feature>
<gene>
    <name evidence="5" type="ORF">B0T10DRAFT_515086</name>
</gene>
<dbReference type="Pfam" id="PF24883">
    <property type="entry name" value="NPHP3_N"/>
    <property type="match status" value="1"/>
</dbReference>
<dbReference type="InterPro" id="IPR013087">
    <property type="entry name" value="Znf_C2H2_type"/>
</dbReference>
<keyword evidence="2" id="KW-0040">ANK repeat</keyword>
<feature type="repeat" description="ANK" evidence="2">
    <location>
        <begin position="1075"/>
        <end position="1110"/>
    </location>
</feature>
<protein>
    <recommendedName>
        <fullName evidence="4">NACHT domain-containing protein</fullName>
    </recommendedName>
</protein>
<feature type="region of interest" description="Disordered" evidence="3">
    <location>
        <begin position="1139"/>
        <end position="1164"/>
    </location>
</feature>
<keyword evidence="6" id="KW-1185">Reference proteome</keyword>
<dbReference type="PROSITE" id="PS50088">
    <property type="entry name" value="ANK_REPEAT"/>
    <property type="match status" value="1"/>
</dbReference>
<evidence type="ECO:0000256" key="1">
    <source>
        <dbReference type="ARBA" id="ARBA00022737"/>
    </source>
</evidence>
<dbReference type="SUPFAM" id="SSF48403">
    <property type="entry name" value="Ankyrin repeat"/>
    <property type="match status" value="1"/>
</dbReference>
<dbReference type="InterPro" id="IPR007111">
    <property type="entry name" value="NACHT_NTPase"/>
</dbReference>
<organism evidence="5 6">
    <name type="scientific">Thelonectria olida</name>
    <dbReference type="NCBI Taxonomy" id="1576542"/>
    <lineage>
        <taxon>Eukaryota</taxon>
        <taxon>Fungi</taxon>
        <taxon>Dikarya</taxon>
        <taxon>Ascomycota</taxon>
        <taxon>Pezizomycotina</taxon>
        <taxon>Sordariomycetes</taxon>
        <taxon>Hypocreomycetidae</taxon>
        <taxon>Hypocreales</taxon>
        <taxon>Nectriaceae</taxon>
        <taxon>Thelonectria</taxon>
    </lineage>
</organism>
<evidence type="ECO:0000256" key="3">
    <source>
        <dbReference type="SAM" id="MobiDB-lite"/>
    </source>
</evidence>
<dbReference type="Gene3D" id="3.40.50.300">
    <property type="entry name" value="P-loop containing nucleotide triphosphate hydrolases"/>
    <property type="match status" value="1"/>
</dbReference>
<dbReference type="InterPro" id="IPR027417">
    <property type="entry name" value="P-loop_NTPase"/>
</dbReference>
<evidence type="ECO:0000313" key="6">
    <source>
        <dbReference type="Proteomes" id="UP000777438"/>
    </source>
</evidence>
<dbReference type="Pfam" id="PF24809">
    <property type="entry name" value="DUF7708"/>
    <property type="match status" value="1"/>
</dbReference>
<dbReference type="PROSITE" id="PS50837">
    <property type="entry name" value="NACHT"/>
    <property type="match status" value="1"/>
</dbReference>
<dbReference type="PANTHER" id="PTHR10039">
    <property type="entry name" value="AMELOGENIN"/>
    <property type="match status" value="1"/>
</dbReference>
<dbReference type="InterPro" id="IPR002110">
    <property type="entry name" value="Ankyrin_rpt"/>
</dbReference>
<evidence type="ECO:0000313" key="5">
    <source>
        <dbReference type="EMBL" id="KAH6888169.1"/>
    </source>
</evidence>
<keyword evidence="1" id="KW-0677">Repeat</keyword>
<dbReference type="InterPro" id="IPR036770">
    <property type="entry name" value="Ankyrin_rpt-contain_sf"/>
</dbReference>
<dbReference type="AlphaFoldDB" id="A0A9P8W3M7"/>
<evidence type="ECO:0000259" key="4">
    <source>
        <dbReference type="PROSITE" id="PS50837"/>
    </source>
</evidence>
<proteinExistence type="predicted"/>
<name>A0A9P8W3M7_9HYPO</name>
<sequence>MIPSSDEHTDRMTCSTTVTDAFESAKDDFLLNFPKGSNYDFSNFSTIDDVYNATDQIQKDQAKSGTLRNLGKIQPFLECLSSYAKVIDTFVQVKPDILALIWGPVRLVLLISSTYMKAFDKLLDVISQIGAALPAFQKYAGLFKGNTQIHQVLCVFFRDILDFHAIVLGFFKHKKWSILFESLWPRYAGKLKVVQDNITKHRMLMQGEVTIAEIAEAHSARTRSLEEYERSHEFQQRQDFDMVFASLAPNLYDEELERLKEKCVIDSASWLSSNPQFQQWFDASDDSIRLLWLEGIPGAGKTYLSSIIIRQIASRKDPLAFAFLNYRQKTSPLGVLHSLAFQIVLDNKDLQPKLVSAYDKSFRKLTSSVEFAKDLLKDLLVGSSTTYIVLDGLDEMRDSERVILVQALLDLQDQRKSLKLLIASRAEHDISRLLSGKVEPIRVHEANHYDIQTYVDRRALTLISDLGLDLEVGNEMSQLMKPVATNARGMFLYARLLCDTLVLMGDLDSVREEVNNLPNGLDEAYGRILSRIDDNLSEREREEAREILGLVACSAVPLSKTEIQLAVSTSRGGNPSRGCRRLFLDLIQRCGPILEEIDGSIQFVHFSIHEFLFSTQSAPGGYLQDADVNASLVSMCLRYLSSECFDADLSDDVLQSNIMSGAYVFEGYACLYWLRHVKKAGAARNRDLLADLRQLMTARRNTGFSGDAASSSKEFDRFKDAQPDIFDVLIQADTFARRRWREFCLSDNDLSDWEYLDPLTLSGAQLRIRRSLESALCETKSHRHSCQCSSLKSLYGEHIYKCGRYGCPFYRIGFKTQAQRNQHMKVHTRPYKCDQEDCPFFELGFRTQALLNVHLKHYHTDNLARSKTMPRKLGSDAEMASFLEDAVKADDFETILDLSEEARKCCVELLLTAIKEGSSSAILHFLMGQVKSEDSFRLGSRSRSLGNDIFRTAAEMVNLEVFRFFPLKTDPYSLYLFSRSFAKALTMERSAELIKLVFPLCRVRAEWFFNGLHPSRPDIHEEALVLECLHRLPNLFNERELELGLRTLASGCCSIPIATFYLAQGANVDGRNNLTAYTPLFIASGKDSMEALQFMRFLLENGADPEAQPPNRPKLSTRIGPKNCLRRLGISWNALVAQASRRRDNPNRSDTTSNTGQRPNGQPL</sequence>
<reference evidence="5 6" key="1">
    <citation type="journal article" date="2021" name="Nat. Commun.">
        <title>Genetic determinants of endophytism in the Arabidopsis root mycobiome.</title>
        <authorList>
            <person name="Mesny F."/>
            <person name="Miyauchi S."/>
            <person name="Thiergart T."/>
            <person name="Pickel B."/>
            <person name="Atanasova L."/>
            <person name="Karlsson M."/>
            <person name="Huettel B."/>
            <person name="Barry K.W."/>
            <person name="Haridas S."/>
            <person name="Chen C."/>
            <person name="Bauer D."/>
            <person name="Andreopoulos W."/>
            <person name="Pangilinan J."/>
            <person name="LaButti K."/>
            <person name="Riley R."/>
            <person name="Lipzen A."/>
            <person name="Clum A."/>
            <person name="Drula E."/>
            <person name="Henrissat B."/>
            <person name="Kohler A."/>
            <person name="Grigoriev I.V."/>
            <person name="Martin F.M."/>
            <person name="Hacquard S."/>
        </authorList>
    </citation>
    <scope>NUCLEOTIDE SEQUENCE [LARGE SCALE GENOMIC DNA]</scope>
    <source>
        <strain evidence="5 6">MPI-CAGE-CH-0241</strain>
    </source>
</reference>
<dbReference type="InterPro" id="IPR056884">
    <property type="entry name" value="NPHP3-like_N"/>
</dbReference>
<dbReference type="PANTHER" id="PTHR10039:SF14">
    <property type="entry name" value="NACHT DOMAIN-CONTAINING PROTEIN"/>
    <property type="match status" value="1"/>
</dbReference>
<evidence type="ECO:0000256" key="2">
    <source>
        <dbReference type="PROSITE-ProRule" id="PRU00023"/>
    </source>
</evidence>
<dbReference type="SMART" id="SM00355">
    <property type="entry name" value="ZnF_C2H2"/>
    <property type="match status" value="2"/>
</dbReference>
<comment type="caution">
    <text evidence="5">The sequence shown here is derived from an EMBL/GenBank/DDBJ whole genome shotgun (WGS) entry which is preliminary data.</text>
</comment>
<dbReference type="Proteomes" id="UP000777438">
    <property type="component" value="Unassembled WGS sequence"/>
</dbReference>
<dbReference type="InterPro" id="IPR056125">
    <property type="entry name" value="DUF7708"/>
</dbReference>
<dbReference type="EMBL" id="JAGPYM010000013">
    <property type="protein sequence ID" value="KAH6888169.1"/>
    <property type="molecule type" value="Genomic_DNA"/>
</dbReference>
<dbReference type="OrthoDB" id="21416at2759"/>
<dbReference type="Gene3D" id="1.25.40.20">
    <property type="entry name" value="Ankyrin repeat-containing domain"/>
    <property type="match status" value="1"/>
</dbReference>
<feature type="compositionally biased region" description="Polar residues" evidence="3">
    <location>
        <begin position="1148"/>
        <end position="1164"/>
    </location>
</feature>